<dbReference type="InterPro" id="IPR023214">
    <property type="entry name" value="HAD_sf"/>
</dbReference>
<dbReference type="InterPro" id="IPR036412">
    <property type="entry name" value="HAD-like_sf"/>
</dbReference>
<name>A0A2M7RK22_9BACT</name>
<accession>A0A2M7RK22</accession>
<dbReference type="SFLD" id="SFLDS00003">
    <property type="entry name" value="Haloacid_Dehalogenase"/>
    <property type="match status" value="1"/>
</dbReference>
<dbReference type="Pfam" id="PF13419">
    <property type="entry name" value="HAD_2"/>
    <property type="match status" value="1"/>
</dbReference>
<sequence length="215" mass="24857">MAKKPIFLFDFDGVIADTLNEVCQTFDIFFKRLGLIQPNREEVRLMYKRNIHDSLKERGVTEDNFKDLWALIRSREKEVEKRIRMYPHMAELLKKLSKYNIYIVSSSSTKAIESYANRMGFGQYLKAILGAEAEVFKVKKINRILNDEGVNPKEAYFVTDTVGDVIEGKKTGVNTIAVAWGYHKKEELEKTSPDYLFNAPEELIKTITDLCKISE</sequence>
<dbReference type="GO" id="GO:0005829">
    <property type="term" value="C:cytosol"/>
    <property type="evidence" value="ECO:0007669"/>
    <property type="project" value="TreeGrafter"/>
</dbReference>
<reference evidence="1 2" key="1">
    <citation type="submission" date="2017-09" db="EMBL/GenBank/DDBJ databases">
        <title>Depth-based differentiation of microbial function through sediment-hosted aquifers and enrichment of novel symbionts in the deep terrestrial subsurface.</title>
        <authorList>
            <person name="Probst A.J."/>
            <person name="Ladd B."/>
            <person name="Jarett J.K."/>
            <person name="Geller-Mcgrath D.E."/>
            <person name="Sieber C.M."/>
            <person name="Emerson J.B."/>
            <person name="Anantharaman K."/>
            <person name="Thomas B.C."/>
            <person name="Malmstrom R."/>
            <person name="Stieglmeier M."/>
            <person name="Klingl A."/>
            <person name="Woyke T."/>
            <person name="Ryan C.M."/>
            <person name="Banfield J.F."/>
        </authorList>
    </citation>
    <scope>NUCLEOTIDE SEQUENCE [LARGE SCALE GENOMIC DNA]</scope>
    <source>
        <strain evidence="1">CG_4_10_14_0_8_um_filter_42_10</strain>
    </source>
</reference>
<dbReference type="InterPro" id="IPR050155">
    <property type="entry name" value="HAD-like_hydrolase_sf"/>
</dbReference>
<proteinExistence type="predicted"/>
<dbReference type="Gene3D" id="1.10.150.240">
    <property type="entry name" value="Putative phosphatase, domain 2"/>
    <property type="match status" value="1"/>
</dbReference>
<comment type="caution">
    <text evidence="1">The sequence shown here is derived from an EMBL/GenBank/DDBJ whole genome shotgun (WGS) entry which is preliminary data.</text>
</comment>
<evidence type="ECO:0000313" key="2">
    <source>
        <dbReference type="Proteomes" id="UP000230779"/>
    </source>
</evidence>
<gene>
    <name evidence="1" type="ORF">COY66_01270</name>
</gene>
<protein>
    <recommendedName>
        <fullName evidence="3">HAD family hydrolase</fullName>
    </recommendedName>
</protein>
<dbReference type="NCBIfam" id="TIGR01549">
    <property type="entry name" value="HAD-SF-IA-v1"/>
    <property type="match status" value="1"/>
</dbReference>
<dbReference type="SUPFAM" id="SSF56784">
    <property type="entry name" value="HAD-like"/>
    <property type="match status" value="1"/>
</dbReference>
<dbReference type="SFLD" id="SFLDG01129">
    <property type="entry name" value="C1.5:_HAD__Beta-PGM__Phosphata"/>
    <property type="match status" value="1"/>
</dbReference>
<evidence type="ECO:0008006" key="3">
    <source>
        <dbReference type="Google" id="ProtNLM"/>
    </source>
</evidence>
<dbReference type="InterPro" id="IPR006439">
    <property type="entry name" value="HAD-SF_hydro_IA"/>
</dbReference>
<dbReference type="AlphaFoldDB" id="A0A2M7RK22"/>
<dbReference type="Gene3D" id="3.40.50.1000">
    <property type="entry name" value="HAD superfamily/HAD-like"/>
    <property type="match status" value="1"/>
</dbReference>
<dbReference type="EMBL" id="PFMD01000015">
    <property type="protein sequence ID" value="PIY97098.1"/>
    <property type="molecule type" value="Genomic_DNA"/>
</dbReference>
<organism evidence="1 2">
    <name type="scientific">Candidatus Kerfeldbacteria bacterium CG_4_10_14_0_8_um_filter_42_10</name>
    <dbReference type="NCBI Taxonomy" id="2014248"/>
    <lineage>
        <taxon>Bacteria</taxon>
        <taxon>Candidatus Kerfeldiibacteriota</taxon>
    </lineage>
</organism>
<dbReference type="InterPro" id="IPR041492">
    <property type="entry name" value="HAD_2"/>
</dbReference>
<dbReference type="GO" id="GO:0006281">
    <property type="term" value="P:DNA repair"/>
    <property type="evidence" value="ECO:0007669"/>
    <property type="project" value="TreeGrafter"/>
</dbReference>
<dbReference type="PANTHER" id="PTHR43434">
    <property type="entry name" value="PHOSPHOGLYCOLATE PHOSPHATASE"/>
    <property type="match status" value="1"/>
</dbReference>
<dbReference type="Proteomes" id="UP000230779">
    <property type="component" value="Unassembled WGS sequence"/>
</dbReference>
<dbReference type="InterPro" id="IPR023198">
    <property type="entry name" value="PGP-like_dom2"/>
</dbReference>
<evidence type="ECO:0000313" key="1">
    <source>
        <dbReference type="EMBL" id="PIY97098.1"/>
    </source>
</evidence>
<dbReference type="GO" id="GO:0008967">
    <property type="term" value="F:phosphoglycolate phosphatase activity"/>
    <property type="evidence" value="ECO:0007669"/>
    <property type="project" value="TreeGrafter"/>
</dbReference>
<dbReference type="PANTHER" id="PTHR43434:SF1">
    <property type="entry name" value="PHOSPHOGLYCOLATE PHOSPHATASE"/>
    <property type="match status" value="1"/>
</dbReference>